<gene>
    <name evidence="1" type="ORF">WN72_25820</name>
</gene>
<dbReference type="EMBL" id="CP030050">
    <property type="protein sequence ID" value="QOZ69349.1"/>
    <property type="molecule type" value="Genomic_DNA"/>
</dbReference>
<proteinExistence type="predicted"/>
<name>A0AAE7NV37_9BRAD</name>
<reference evidence="1 2" key="1">
    <citation type="submission" date="2018-06" db="EMBL/GenBank/DDBJ databases">
        <title>Comparative genomics of Bradyrhizobium nodulating Arachidis hypogaea.</title>
        <authorList>
            <person name="Li Y."/>
        </authorList>
    </citation>
    <scope>NUCLEOTIDE SEQUENCE [LARGE SCALE GENOMIC DNA]</scope>
    <source>
        <strain evidence="1 2">CCBAU 051107</strain>
    </source>
</reference>
<organism evidence="1 2">
    <name type="scientific">Bradyrhizobium arachidis</name>
    <dbReference type="NCBI Taxonomy" id="858423"/>
    <lineage>
        <taxon>Bacteria</taxon>
        <taxon>Pseudomonadati</taxon>
        <taxon>Pseudomonadota</taxon>
        <taxon>Alphaproteobacteria</taxon>
        <taxon>Hyphomicrobiales</taxon>
        <taxon>Nitrobacteraceae</taxon>
        <taxon>Bradyrhizobium</taxon>
    </lineage>
</organism>
<dbReference type="Proteomes" id="UP000594015">
    <property type="component" value="Chromosome"/>
</dbReference>
<sequence length="124" mass="13751">MNNQDLLWMSRDGVRSWRIDGSSCMRHAHRAKSIVRKTSAVLVARTVAGAAVANAGALQRIDYRDGGSPARRNWRQDLHHQREHDDGKKLFQSSTHRTTMRHRLAQGGAVVEATDNAGAQGRGL</sequence>
<evidence type="ECO:0000313" key="2">
    <source>
        <dbReference type="Proteomes" id="UP000594015"/>
    </source>
</evidence>
<protein>
    <submittedName>
        <fullName evidence="1">Uncharacterized protein</fullName>
    </submittedName>
</protein>
<dbReference type="KEGG" id="barh:WN72_25820"/>
<dbReference type="AlphaFoldDB" id="A0AAE7NV37"/>
<evidence type="ECO:0000313" key="1">
    <source>
        <dbReference type="EMBL" id="QOZ69349.1"/>
    </source>
</evidence>
<accession>A0AAE7NV37</accession>